<protein>
    <submittedName>
        <fullName evidence="2">Uncharacterized protein</fullName>
    </submittedName>
</protein>
<feature type="region of interest" description="Disordered" evidence="1">
    <location>
        <begin position="323"/>
        <end position="362"/>
    </location>
</feature>
<evidence type="ECO:0000256" key="1">
    <source>
        <dbReference type="SAM" id="MobiDB-lite"/>
    </source>
</evidence>
<dbReference type="EMBL" id="VSSQ01000036">
    <property type="protein sequence ID" value="MPL67378.1"/>
    <property type="molecule type" value="Genomic_DNA"/>
</dbReference>
<feature type="compositionally biased region" description="Basic and acidic residues" evidence="1">
    <location>
        <begin position="299"/>
        <end position="309"/>
    </location>
</feature>
<organism evidence="2">
    <name type="scientific">bioreactor metagenome</name>
    <dbReference type="NCBI Taxonomy" id="1076179"/>
    <lineage>
        <taxon>unclassified sequences</taxon>
        <taxon>metagenomes</taxon>
        <taxon>ecological metagenomes</taxon>
    </lineage>
</organism>
<proteinExistence type="predicted"/>
<comment type="caution">
    <text evidence="2">The sequence shown here is derived from an EMBL/GenBank/DDBJ whole genome shotgun (WGS) entry which is preliminary data.</text>
</comment>
<feature type="region of interest" description="Disordered" evidence="1">
    <location>
        <begin position="123"/>
        <end position="168"/>
    </location>
</feature>
<feature type="region of interest" description="Disordered" evidence="1">
    <location>
        <begin position="216"/>
        <end position="309"/>
    </location>
</feature>
<feature type="compositionally biased region" description="Basic and acidic residues" evidence="1">
    <location>
        <begin position="400"/>
        <end position="414"/>
    </location>
</feature>
<sequence>MRWPLARAQGDRGGDELHQRVIGIEPARRAVPRGRQQLRRIGGQIARKERDRAAVRQPAPQRRKLLALVADHVLGGGAQARKRERKRLCPGKIGAVLRLAQKRAGDRGQPRVLRMVQMVGLGRGKENALDPPRAKERGQHPGLAGAEGGKDPRHRSPQILERRGPGMDRAEHVDQHHLPVDAGEMLAEEGLDHLVLVGLEAARHLAAKRAAGIVARRHRREGERGGTRHLAGQQEAPGRTVGKARRARRVQMRGEGRGERPRRGFGKGGGKIGRRQRGEEGAAFGPPGQARQHRRRPLRERAVQQAEVEKPLARIVDDVEMHGAQPAQPAQKSRGGHAKAQPQLGDGARALGPVRRGTGQRGKVALVIEARHGVVGLRLQEGRADIRTPGQRRHPAAVKQVRDERGDEHRLARP</sequence>
<evidence type="ECO:0000313" key="2">
    <source>
        <dbReference type="EMBL" id="MPL67378.1"/>
    </source>
</evidence>
<feature type="compositionally biased region" description="Basic residues" evidence="1">
    <location>
        <begin position="242"/>
        <end position="251"/>
    </location>
</feature>
<feature type="compositionally biased region" description="Basic and acidic residues" evidence="1">
    <location>
        <begin position="252"/>
        <end position="262"/>
    </location>
</feature>
<gene>
    <name evidence="2" type="ORF">SDC9_13069</name>
</gene>
<reference evidence="2" key="1">
    <citation type="submission" date="2019-08" db="EMBL/GenBank/DDBJ databases">
        <authorList>
            <person name="Kucharzyk K."/>
            <person name="Murdoch R.W."/>
            <person name="Higgins S."/>
            <person name="Loffler F."/>
        </authorList>
    </citation>
    <scope>NUCLEOTIDE SEQUENCE</scope>
</reference>
<feature type="region of interest" description="Disordered" evidence="1">
    <location>
        <begin position="383"/>
        <end position="414"/>
    </location>
</feature>
<dbReference type="AlphaFoldDB" id="A0A644TK99"/>
<name>A0A644TK99_9ZZZZ</name>
<feature type="compositionally biased region" description="Basic and acidic residues" evidence="1">
    <location>
        <begin position="123"/>
        <end position="139"/>
    </location>
</feature>
<accession>A0A644TK99</accession>